<dbReference type="EMBL" id="NNAY01001172">
    <property type="protein sequence ID" value="OXU24883.1"/>
    <property type="molecule type" value="Genomic_DNA"/>
</dbReference>
<dbReference type="SUPFAM" id="SSF55666">
    <property type="entry name" value="Ribonuclease PH domain 2-like"/>
    <property type="match status" value="1"/>
</dbReference>
<dbReference type="FunFam" id="3.30.230.70:FF:000004">
    <property type="entry name" value="Exosome complex component Rrp41"/>
    <property type="match status" value="1"/>
</dbReference>
<evidence type="ECO:0000256" key="7">
    <source>
        <dbReference type="ARBA" id="ARBA00062379"/>
    </source>
</evidence>
<dbReference type="PANTHER" id="PTHR11953:SF0">
    <property type="entry name" value="EXOSOME COMPLEX COMPONENT RRP41"/>
    <property type="match status" value="1"/>
</dbReference>
<evidence type="ECO:0000256" key="5">
    <source>
        <dbReference type="ARBA" id="ARBA00022835"/>
    </source>
</evidence>
<dbReference type="GO" id="GO:0016075">
    <property type="term" value="P:rRNA catabolic process"/>
    <property type="evidence" value="ECO:0007669"/>
    <property type="project" value="TreeGrafter"/>
</dbReference>
<keyword evidence="11" id="KW-1185">Reference proteome</keyword>
<dbReference type="InterPro" id="IPR036345">
    <property type="entry name" value="ExoRNase_PH_dom2_sf"/>
</dbReference>
<keyword evidence="5" id="KW-0271">Exosome</keyword>
<evidence type="ECO:0000256" key="2">
    <source>
        <dbReference type="ARBA" id="ARBA00004604"/>
    </source>
</evidence>
<dbReference type="GO" id="GO:0071051">
    <property type="term" value="P:poly(A)-dependent snoRNA 3'-end processing"/>
    <property type="evidence" value="ECO:0007669"/>
    <property type="project" value="TreeGrafter"/>
</dbReference>
<dbReference type="Pfam" id="PF01138">
    <property type="entry name" value="RNase_PH"/>
    <property type="match status" value="1"/>
</dbReference>
<evidence type="ECO:0000313" key="11">
    <source>
        <dbReference type="Proteomes" id="UP000215335"/>
    </source>
</evidence>
<dbReference type="Proteomes" id="UP000215335">
    <property type="component" value="Unassembled WGS sequence"/>
</dbReference>
<dbReference type="STRING" id="543379.A0A232F350"/>
<evidence type="ECO:0000256" key="8">
    <source>
        <dbReference type="ARBA" id="ARBA00073078"/>
    </source>
</evidence>
<dbReference type="CDD" id="cd11370">
    <property type="entry name" value="RNase_PH_RRP41"/>
    <property type="match status" value="1"/>
</dbReference>
<dbReference type="InterPro" id="IPR050080">
    <property type="entry name" value="RNase_PH"/>
</dbReference>
<accession>A0A232F350</accession>
<comment type="similarity">
    <text evidence="3">Belongs to the RNase PH family.</text>
</comment>
<sequence>MEPEIDTSQGGLRADGRRPLELRRIRLRMGVFGQADGSAYLEQGKTKILATVYGPHQPRGKANANALKAVKGIVNCQYSTAVFSFGAGERKKKPRGDRKSQERSQQLRHAMEAIINLELFARSQIDIFVEVLQVDGSEFCVAVNAATLALIDAGIPIKDYAIGCSVTVSDKLLGDDDDSGQGTGILDANWIEECSPGVTLSVVALPKVVDETETKSSVILCHGAGQRLHLSRLEPLRLRALQGCRDIRAILDQAVKDHLQIFAVTAALDK</sequence>
<dbReference type="GO" id="GO:0071028">
    <property type="term" value="P:nuclear mRNA surveillance"/>
    <property type="evidence" value="ECO:0007669"/>
    <property type="project" value="TreeGrafter"/>
</dbReference>
<dbReference type="GO" id="GO:0000176">
    <property type="term" value="C:nuclear exosome (RNase complex)"/>
    <property type="evidence" value="ECO:0007669"/>
    <property type="project" value="TreeGrafter"/>
</dbReference>
<evidence type="ECO:0000256" key="1">
    <source>
        <dbReference type="ARBA" id="ARBA00004496"/>
    </source>
</evidence>
<dbReference type="OrthoDB" id="27298at2759"/>
<dbReference type="InterPro" id="IPR027408">
    <property type="entry name" value="PNPase/RNase_PH_dom_sf"/>
</dbReference>
<dbReference type="SUPFAM" id="SSF54211">
    <property type="entry name" value="Ribosomal protein S5 domain 2-like"/>
    <property type="match status" value="1"/>
</dbReference>
<dbReference type="PANTHER" id="PTHR11953">
    <property type="entry name" value="EXOSOME COMPLEX COMPONENT"/>
    <property type="match status" value="1"/>
</dbReference>
<evidence type="ECO:0000313" key="10">
    <source>
        <dbReference type="EMBL" id="OXU24883.1"/>
    </source>
</evidence>
<comment type="caution">
    <text evidence="10">The sequence shown here is derived from an EMBL/GenBank/DDBJ whole genome shotgun (WGS) entry which is preliminary data.</text>
</comment>
<keyword evidence="4" id="KW-0963">Cytoplasm</keyword>
<evidence type="ECO:0000259" key="9">
    <source>
        <dbReference type="Pfam" id="PF01138"/>
    </source>
</evidence>
<dbReference type="GO" id="GO:0005730">
    <property type="term" value="C:nucleolus"/>
    <property type="evidence" value="ECO:0007669"/>
    <property type="project" value="UniProtKB-SubCell"/>
</dbReference>
<protein>
    <recommendedName>
        <fullName evidence="8">Putative exosome complex component RRP41</fullName>
    </recommendedName>
</protein>
<dbReference type="GO" id="GO:0003723">
    <property type="term" value="F:RNA binding"/>
    <property type="evidence" value="ECO:0007669"/>
    <property type="project" value="TreeGrafter"/>
</dbReference>
<evidence type="ECO:0000256" key="4">
    <source>
        <dbReference type="ARBA" id="ARBA00022490"/>
    </source>
</evidence>
<organism evidence="10 11">
    <name type="scientific">Trichomalopsis sarcophagae</name>
    <dbReference type="NCBI Taxonomy" id="543379"/>
    <lineage>
        <taxon>Eukaryota</taxon>
        <taxon>Metazoa</taxon>
        <taxon>Ecdysozoa</taxon>
        <taxon>Arthropoda</taxon>
        <taxon>Hexapoda</taxon>
        <taxon>Insecta</taxon>
        <taxon>Pterygota</taxon>
        <taxon>Neoptera</taxon>
        <taxon>Endopterygota</taxon>
        <taxon>Hymenoptera</taxon>
        <taxon>Apocrita</taxon>
        <taxon>Proctotrupomorpha</taxon>
        <taxon>Chalcidoidea</taxon>
        <taxon>Pteromalidae</taxon>
        <taxon>Pteromalinae</taxon>
        <taxon>Trichomalopsis</taxon>
    </lineage>
</organism>
<dbReference type="InterPro" id="IPR001247">
    <property type="entry name" value="ExoRNase_PH_dom1"/>
</dbReference>
<feature type="domain" description="Exoribonuclease phosphorolytic" evidence="9">
    <location>
        <begin position="21"/>
        <end position="156"/>
    </location>
</feature>
<evidence type="ECO:0000256" key="3">
    <source>
        <dbReference type="ARBA" id="ARBA00006678"/>
    </source>
</evidence>
<proteinExistence type="inferred from homology"/>
<comment type="subunit">
    <text evidence="7">Component of the RNA exosome complex.</text>
</comment>
<gene>
    <name evidence="10" type="ORF">TSAR_009891</name>
</gene>
<evidence type="ECO:0000256" key="6">
    <source>
        <dbReference type="ARBA" id="ARBA00058393"/>
    </source>
</evidence>
<name>A0A232F350_9HYME</name>
<dbReference type="GO" id="GO:0034475">
    <property type="term" value="P:U4 snRNA 3'-end processing"/>
    <property type="evidence" value="ECO:0007669"/>
    <property type="project" value="TreeGrafter"/>
</dbReference>
<dbReference type="Gene3D" id="3.30.230.70">
    <property type="entry name" value="GHMP Kinase, N-terminal domain"/>
    <property type="match status" value="1"/>
</dbReference>
<comment type="function">
    <text evidence="6">Non-catalytic component of the RNA exosome complex which has 3'-&gt;5' exoribonuclease activity and participates in a multitude of cellular RNA processing and degradation events.</text>
</comment>
<dbReference type="InterPro" id="IPR020568">
    <property type="entry name" value="Ribosomal_Su5_D2-typ_SF"/>
</dbReference>
<comment type="subcellular location">
    <subcellularLocation>
        <location evidence="1">Cytoplasm</location>
    </subcellularLocation>
    <subcellularLocation>
        <location evidence="2">Nucleus</location>
        <location evidence="2">Nucleolus</location>
    </subcellularLocation>
</comment>
<dbReference type="GO" id="GO:0000177">
    <property type="term" value="C:cytoplasmic exosome (RNase complex)"/>
    <property type="evidence" value="ECO:0007669"/>
    <property type="project" value="TreeGrafter"/>
</dbReference>
<dbReference type="AlphaFoldDB" id="A0A232F350"/>
<reference evidence="10 11" key="1">
    <citation type="journal article" date="2017" name="Curr. Biol.">
        <title>The Evolution of Venom by Co-option of Single-Copy Genes.</title>
        <authorList>
            <person name="Martinson E.O."/>
            <person name="Mrinalini"/>
            <person name="Kelkar Y.D."/>
            <person name="Chang C.H."/>
            <person name="Werren J.H."/>
        </authorList>
    </citation>
    <scope>NUCLEOTIDE SEQUENCE [LARGE SCALE GENOMIC DNA]</scope>
    <source>
        <strain evidence="10 11">Alberta</strain>
        <tissue evidence="10">Whole body</tissue>
    </source>
</reference>